<evidence type="ECO:0000313" key="2">
    <source>
        <dbReference type="Proteomes" id="UP000221165"/>
    </source>
</evidence>
<gene>
    <name evidence="1" type="ORF">CSUI_008215</name>
</gene>
<sequence>LHYFSCSSFRLPTFLRHSRRCFSDVVPFITRMVGF</sequence>
<evidence type="ECO:0000313" key="1">
    <source>
        <dbReference type="EMBL" id="PHJ17961.1"/>
    </source>
</evidence>
<dbReference type="VEuPathDB" id="ToxoDB:CSUI_008215"/>
<name>A0A2C6JQ07_9APIC</name>
<protein>
    <submittedName>
        <fullName evidence="1">Uncharacterized protein</fullName>
    </submittedName>
</protein>
<organism evidence="1 2">
    <name type="scientific">Cystoisospora suis</name>
    <dbReference type="NCBI Taxonomy" id="483139"/>
    <lineage>
        <taxon>Eukaryota</taxon>
        <taxon>Sar</taxon>
        <taxon>Alveolata</taxon>
        <taxon>Apicomplexa</taxon>
        <taxon>Conoidasida</taxon>
        <taxon>Coccidia</taxon>
        <taxon>Eucoccidiorida</taxon>
        <taxon>Eimeriorina</taxon>
        <taxon>Sarcocystidae</taxon>
        <taxon>Cystoisospora</taxon>
    </lineage>
</organism>
<feature type="non-terminal residue" evidence="1">
    <location>
        <position position="1"/>
    </location>
</feature>
<keyword evidence="2" id="KW-1185">Reference proteome</keyword>
<dbReference type="RefSeq" id="XP_067919674.1">
    <property type="nucleotide sequence ID" value="XM_068068350.1"/>
</dbReference>
<dbReference type="Proteomes" id="UP000221165">
    <property type="component" value="Unassembled WGS sequence"/>
</dbReference>
<reference evidence="1 2" key="1">
    <citation type="journal article" date="2017" name="Int. J. Parasitol.">
        <title>The genome of the protozoan parasite Cystoisospora suis and a reverse vaccinology approach to identify vaccine candidates.</title>
        <authorList>
            <person name="Palmieri N."/>
            <person name="Shrestha A."/>
            <person name="Ruttkowski B."/>
            <person name="Beck T."/>
            <person name="Vogl C."/>
            <person name="Tomley F."/>
            <person name="Blake D.P."/>
            <person name="Joachim A."/>
        </authorList>
    </citation>
    <scope>NUCLEOTIDE SEQUENCE [LARGE SCALE GENOMIC DNA]</scope>
    <source>
        <strain evidence="1 2">Wien I</strain>
    </source>
</reference>
<accession>A0A2C6JQ07</accession>
<dbReference type="AlphaFoldDB" id="A0A2C6JQ07"/>
<proteinExistence type="predicted"/>
<dbReference type="GeneID" id="94431561"/>
<comment type="caution">
    <text evidence="1">The sequence shown here is derived from an EMBL/GenBank/DDBJ whole genome shotgun (WGS) entry which is preliminary data.</text>
</comment>
<dbReference type="EMBL" id="MIGC01004535">
    <property type="protein sequence ID" value="PHJ17961.1"/>
    <property type="molecule type" value="Genomic_DNA"/>
</dbReference>